<comment type="similarity">
    <text evidence="2">Belongs to the mago nashi family.</text>
</comment>
<dbReference type="GO" id="GO:0043161">
    <property type="term" value="P:proteasome-mediated ubiquitin-dependent protein catabolic process"/>
    <property type="evidence" value="ECO:0007669"/>
    <property type="project" value="TreeGrafter"/>
</dbReference>
<dbReference type="EMBL" id="BCMY01000006">
    <property type="protein sequence ID" value="GAQ41614.1"/>
    <property type="molecule type" value="Genomic_DNA"/>
</dbReference>
<sequence length="500" mass="55959">MNHFTSVTSKDDLCVAQVSSAADSSAAQVTLGALEEFDFRTLGDGRSAAVRYANNSNYRNDSLIRKEMCVSASMIQEVKRIIKESEIMKEDDSKWPQKNKDGRQELEIRLGNEHISFETAKIGSLVDVTESADPEGLRVFYYLVQDLKALIFSLISLHFKPPMPTPSDNTPPLNASIAEEISARSTCPPEVDRESLHTREERPYPWVSAWGRRNTSDDAPDNTFSPTGPSNHTALTPSDGTSFASTDADPVTGEPVARAPMKGVGRSEDEPAAGRLSPAAESSCSSGPVSPVTPSSATSLLSYEFSNIRLLPNYSSSFLRPGSRFTGTQQSDSHVYSVDVEIKHVDMLESYLCGYLRIQGLTEDHPTLTTFFEGEIIGTKHTFKTRNEAWGATEKTDMQHWGRFPAWRSQAKQAKKPDFTFRNFAQREHLFMRWKEYFLVPDHRVRSISGASFEGFYYICFNQVEGTVAGIYFHAKSEKYQQLELRHVKDYGCAPAMEFR</sequence>
<feature type="compositionally biased region" description="Low complexity" evidence="5">
    <location>
        <begin position="282"/>
        <end position="293"/>
    </location>
</feature>
<feature type="compositionally biased region" description="Polar residues" evidence="5">
    <location>
        <begin position="222"/>
        <end position="245"/>
    </location>
</feature>
<dbReference type="PaxDb" id="5061-CADANGAP00006520"/>
<evidence type="ECO:0000256" key="1">
    <source>
        <dbReference type="ARBA" id="ARBA00004123"/>
    </source>
</evidence>
<feature type="region of interest" description="Disordered" evidence="5">
    <location>
        <begin position="208"/>
        <end position="293"/>
    </location>
</feature>
<evidence type="ECO:0000256" key="4">
    <source>
        <dbReference type="ARBA" id="ARBA00061469"/>
    </source>
</evidence>
<dbReference type="Pfam" id="PF02792">
    <property type="entry name" value="Mago_nashi"/>
    <property type="match status" value="1"/>
</dbReference>
<evidence type="ECO:0000313" key="6">
    <source>
        <dbReference type="EMBL" id="GAQ41614.1"/>
    </source>
</evidence>
<dbReference type="InterPro" id="IPR018618">
    <property type="entry name" value="GID4/10-like"/>
</dbReference>
<dbReference type="OrthoDB" id="62at2759"/>
<dbReference type="GO" id="GO:0035145">
    <property type="term" value="C:exon-exon junction complex"/>
    <property type="evidence" value="ECO:0007669"/>
    <property type="project" value="InterPro"/>
</dbReference>
<dbReference type="GO" id="GO:0045721">
    <property type="term" value="P:negative regulation of gluconeogenesis"/>
    <property type="evidence" value="ECO:0007669"/>
    <property type="project" value="TreeGrafter"/>
</dbReference>
<dbReference type="VEuPathDB" id="FungiDB:An08g03250"/>
<dbReference type="VEuPathDB" id="FungiDB:ATCC64974_103860"/>
<keyword evidence="3" id="KW-0539">Nucleus</keyword>
<dbReference type="VEuPathDB" id="FungiDB:M747DRAFT_262952"/>
<dbReference type="GO" id="GO:0006623">
    <property type="term" value="P:protein targeting to vacuole"/>
    <property type="evidence" value="ECO:0007669"/>
    <property type="project" value="TreeGrafter"/>
</dbReference>
<evidence type="ECO:0000256" key="5">
    <source>
        <dbReference type="SAM" id="MobiDB-lite"/>
    </source>
</evidence>
<name>A0A100II30_ASPNG</name>
<accession>A0A100II30</accession>
<dbReference type="VEuPathDB" id="FungiDB:ATCC64974_103870"/>
<evidence type="ECO:0000256" key="2">
    <source>
        <dbReference type="ARBA" id="ARBA00009270"/>
    </source>
</evidence>
<proteinExistence type="inferred from homology"/>
<protein>
    <submittedName>
        <fullName evidence="6">Vesicle-mediated transport protein Vid24</fullName>
    </submittedName>
</protein>
<organism evidence="6 7">
    <name type="scientific">Aspergillus niger</name>
    <dbReference type="NCBI Taxonomy" id="5061"/>
    <lineage>
        <taxon>Eukaryota</taxon>
        <taxon>Fungi</taxon>
        <taxon>Dikarya</taxon>
        <taxon>Ascomycota</taxon>
        <taxon>Pezizomycotina</taxon>
        <taxon>Eurotiomycetes</taxon>
        <taxon>Eurotiomycetidae</taxon>
        <taxon>Eurotiales</taxon>
        <taxon>Aspergillaceae</taxon>
        <taxon>Aspergillus</taxon>
        <taxon>Aspergillus subgen. Circumdati</taxon>
    </lineage>
</organism>
<dbReference type="Pfam" id="PF09783">
    <property type="entry name" value="Vac_ImportDeg"/>
    <property type="match status" value="1"/>
</dbReference>
<comment type="caution">
    <text evidence="6">The sequence shown here is derived from an EMBL/GenBank/DDBJ whole genome shotgun (WGS) entry which is preliminary data.</text>
</comment>
<dbReference type="InterPro" id="IPR004023">
    <property type="entry name" value="Mago_nashi"/>
</dbReference>
<dbReference type="VEuPathDB" id="FungiDB:ASPNIDRAFT2_1147951"/>
<reference evidence="7" key="1">
    <citation type="journal article" date="2016" name="Genome Announc.">
        <title>Draft genome sequence of Aspergillus niger strain An76.</title>
        <authorList>
            <person name="Gong W."/>
            <person name="Cheng Z."/>
            <person name="Zhang H."/>
            <person name="Liu L."/>
            <person name="Gao P."/>
            <person name="Wang L."/>
        </authorList>
    </citation>
    <scope>NUCLEOTIDE SEQUENCE [LARGE SCALE GENOMIC DNA]</scope>
    <source>
        <strain evidence="7">An76</strain>
    </source>
</reference>
<comment type="similarity">
    <text evidence="4">Belongs to the GID4/VID24 family.</text>
</comment>
<dbReference type="VEuPathDB" id="FungiDB:M747DRAFT_343419"/>
<gene>
    <name evidence="6" type="ORF">ABL_04283</name>
</gene>
<dbReference type="InterPro" id="IPR036605">
    <property type="entry name" value="Mago_nashi_sf"/>
</dbReference>
<dbReference type="SUPFAM" id="SSF89817">
    <property type="entry name" value="Mago nashi protein"/>
    <property type="match status" value="1"/>
</dbReference>
<dbReference type="GO" id="GO:0005773">
    <property type="term" value="C:vacuole"/>
    <property type="evidence" value="ECO:0007669"/>
    <property type="project" value="GOC"/>
</dbReference>
<dbReference type="VEuPathDB" id="FungiDB:ASPNIDRAFT2_1140270"/>
<dbReference type="AlphaFoldDB" id="A0A100II30"/>
<dbReference type="VEuPathDB" id="FungiDB:An08g03260"/>
<dbReference type="CDD" id="cd11295">
    <property type="entry name" value="Mago_nashi"/>
    <property type="match status" value="1"/>
</dbReference>
<evidence type="ECO:0000313" key="7">
    <source>
        <dbReference type="Proteomes" id="UP000068243"/>
    </source>
</evidence>
<dbReference type="PANTHER" id="PTHR14534">
    <property type="entry name" value="VACUOLAR IMPORT AND DEGRADATION PROTEIN 24"/>
    <property type="match status" value="1"/>
</dbReference>
<dbReference type="GO" id="GO:0008380">
    <property type="term" value="P:RNA splicing"/>
    <property type="evidence" value="ECO:0007669"/>
    <property type="project" value="InterPro"/>
</dbReference>
<dbReference type="FunFam" id="3.30.1560.10:FF:000001">
    <property type="entry name" value="Protein mago nashi homolog"/>
    <property type="match status" value="1"/>
</dbReference>
<evidence type="ECO:0000256" key="3">
    <source>
        <dbReference type="ARBA" id="ARBA00023242"/>
    </source>
</evidence>
<comment type="subcellular location">
    <subcellularLocation>
        <location evidence="1">Nucleus</location>
    </subcellularLocation>
</comment>
<dbReference type="PANTHER" id="PTHR14534:SF3">
    <property type="entry name" value="GID COMPLEX SUBUNIT 4 HOMOLOG"/>
    <property type="match status" value="1"/>
</dbReference>
<dbReference type="Gene3D" id="3.30.1560.10">
    <property type="entry name" value="Mago nashi"/>
    <property type="match status" value="1"/>
</dbReference>
<dbReference type="OMA" id="CAPAMEF"/>
<dbReference type="Proteomes" id="UP000068243">
    <property type="component" value="Unassembled WGS sequence"/>
</dbReference>
<dbReference type="GO" id="GO:0007039">
    <property type="term" value="P:protein catabolic process in the vacuole"/>
    <property type="evidence" value="ECO:0007669"/>
    <property type="project" value="TreeGrafter"/>
</dbReference>
<dbReference type="GO" id="GO:0034657">
    <property type="term" value="C:GID complex"/>
    <property type="evidence" value="ECO:0007669"/>
    <property type="project" value="TreeGrafter"/>
</dbReference>